<proteinExistence type="predicted"/>
<organism evidence="1 2">
    <name type="scientific">Parendozoicomonas callyspongiae</name>
    <dbReference type="NCBI Taxonomy" id="2942213"/>
    <lineage>
        <taxon>Bacteria</taxon>
        <taxon>Pseudomonadati</taxon>
        <taxon>Pseudomonadota</taxon>
        <taxon>Gammaproteobacteria</taxon>
        <taxon>Oceanospirillales</taxon>
        <taxon>Endozoicomonadaceae</taxon>
        <taxon>Parendozoicomonas</taxon>
    </lineage>
</organism>
<comment type="caution">
    <text evidence="1">The sequence shown here is derived from an EMBL/GenBank/DDBJ whole genome shotgun (WGS) entry which is preliminary data.</text>
</comment>
<accession>A0ABT0PLI8</accession>
<evidence type="ECO:0000313" key="1">
    <source>
        <dbReference type="EMBL" id="MCL6272213.1"/>
    </source>
</evidence>
<gene>
    <name evidence="1" type="ORF">M3P05_20025</name>
</gene>
<dbReference type="RefSeq" id="WP_249701901.1">
    <property type="nucleotide sequence ID" value="NZ_JAMFLX010000058.1"/>
</dbReference>
<sequence length="672" mass="77594">MNHEQWLAVVKQLSVGKILPKAVYVHRNALEQESPTLANFINDQASSAGLEDEDWNIARLHKDVFKVTLLNYPTFYDEAYPALHGSTGIDLRNNKAKTTDFSCSANPPILHRKENMILASDPAYEDFCEITREGEQAGLYDNTRIIGFKQSWEILIQDKGYELLDGRLFRQASFCEDSSNHKVDRHKTALSRDTLSSPLKTLAQNGYLEGQYSLFDYGCGHGDDITELSAHGLIASGWDPNWRPDGVKVEGDLVNLGYVINVIENLQERVEAVQGAWELTRKLLVVSAMIASERHISKFKPFKDGVLTSRNTFQKYYSQAELQIFLEQILDEEPIPISPGIFYIFKDKDEEQLYLANKQRRRTRWKQLVHKSVRIPKKQQLLTDNRELFECFWKRALELGRIPALDEFEDSHTLQKVIGSPHKTFNLLRDEFDTSELEHAEQERREDLLVYFALQLFNKKRVYKHMPEQLKRDIKAFFGDYKTALSEAKELLFSLAEPELIHNTCEQAHKELPASIFNDSHSLVLHSKFINDLPPALRVYVGCASQLFSDTDGVDLVKIHIRSGKLTMMIYEGFETQPIPVLRERIKINMRTRQVNFSDYGYGDSEPQPLYWKSQQIDESFPDYNKQCSFDKRLAELELPGMVGYGLSPDDFEAILRNSYKLQIKGYRFYQA</sequence>
<keyword evidence="2" id="KW-1185">Reference proteome</keyword>
<name>A0ABT0PLI8_9GAMM</name>
<dbReference type="Proteomes" id="UP001203338">
    <property type="component" value="Unassembled WGS sequence"/>
</dbReference>
<keyword evidence="1" id="KW-0489">Methyltransferase</keyword>
<keyword evidence="1" id="KW-0808">Transferase</keyword>
<reference evidence="1 2" key="1">
    <citation type="submission" date="2022-05" db="EMBL/GenBank/DDBJ databases">
        <authorList>
            <person name="Park J.-S."/>
        </authorList>
    </citation>
    <scope>NUCLEOTIDE SEQUENCE [LARGE SCALE GENOMIC DNA]</scope>
    <source>
        <strain evidence="1 2">2012CJ34-2</strain>
    </source>
</reference>
<protein>
    <submittedName>
        <fullName evidence="1">DNA phosphorothioation-associated putative methyltransferase</fullName>
    </submittedName>
</protein>
<dbReference type="GO" id="GO:0032259">
    <property type="term" value="P:methylation"/>
    <property type="evidence" value="ECO:0007669"/>
    <property type="project" value="UniProtKB-KW"/>
</dbReference>
<dbReference type="NCBIfam" id="TIGR04096">
    <property type="entry name" value="dnd_rel_methyl"/>
    <property type="match status" value="1"/>
</dbReference>
<evidence type="ECO:0000313" key="2">
    <source>
        <dbReference type="Proteomes" id="UP001203338"/>
    </source>
</evidence>
<dbReference type="GO" id="GO:0008168">
    <property type="term" value="F:methyltransferase activity"/>
    <property type="evidence" value="ECO:0007669"/>
    <property type="project" value="UniProtKB-KW"/>
</dbReference>
<dbReference type="InterPro" id="IPR024019">
    <property type="entry name" value="CHP04096"/>
</dbReference>
<dbReference type="EMBL" id="JAMFLX010000058">
    <property type="protein sequence ID" value="MCL6272213.1"/>
    <property type="molecule type" value="Genomic_DNA"/>
</dbReference>